<protein>
    <submittedName>
        <fullName evidence="1">Uncharacterized protein</fullName>
    </submittedName>
</protein>
<accession>A0A833URW4</accession>
<evidence type="ECO:0000313" key="2">
    <source>
        <dbReference type="Proteomes" id="UP000619265"/>
    </source>
</evidence>
<organism evidence="1 2">
    <name type="scientific">Juglans regia</name>
    <name type="common">English walnut</name>
    <dbReference type="NCBI Taxonomy" id="51240"/>
    <lineage>
        <taxon>Eukaryota</taxon>
        <taxon>Viridiplantae</taxon>
        <taxon>Streptophyta</taxon>
        <taxon>Embryophyta</taxon>
        <taxon>Tracheophyta</taxon>
        <taxon>Spermatophyta</taxon>
        <taxon>Magnoliopsida</taxon>
        <taxon>eudicotyledons</taxon>
        <taxon>Gunneridae</taxon>
        <taxon>Pentapetalae</taxon>
        <taxon>rosids</taxon>
        <taxon>fabids</taxon>
        <taxon>Fagales</taxon>
        <taxon>Juglandaceae</taxon>
        <taxon>Juglans</taxon>
    </lineage>
</organism>
<dbReference type="EMBL" id="LIHL02000010">
    <property type="protein sequence ID" value="KAF5457049.1"/>
    <property type="molecule type" value="Genomic_DNA"/>
</dbReference>
<dbReference type="Proteomes" id="UP000619265">
    <property type="component" value="Unassembled WGS sequence"/>
</dbReference>
<reference evidence="1" key="1">
    <citation type="submission" date="2015-10" db="EMBL/GenBank/DDBJ databases">
        <authorList>
            <person name="Martinez-Garcia P.J."/>
            <person name="Crepeau M.W."/>
            <person name="Puiu D."/>
            <person name="Gonzalez-Ibeas D."/>
            <person name="Whalen J."/>
            <person name="Stevens K."/>
            <person name="Paul R."/>
            <person name="Butterfield T."/>
            <person name="Britton M."/>
            <person name="Reagan R."/>
            <person name="Chakraborty S."/>
            <person name="Walawage S.L."/>
            <person name="Vasquez-Gross H.A."/>
            <person name="Cardeno C."/>
            <person name="Famula R."/>
            <person name="Pratt K."/>
            <person name="Kuruganti S."/>
            <person name="Aradhya M.K."/>
            <person name="Leslie C.A."/>
            <person name="Dandekar A.M."/>
            <person name="Salzberg S.L."/>
            <person name="Wegrzyn J.L."/>
            <person name="Langley C.H."/>
            <person name="Neale D.B."/>
        </authorList>
    </citation>
    <scope>NUCLEOTIDE SEQUENCE</scope>
    <source>
        <tissue evidence="1">Leaves</tissue>
    </source>
</reference>
<dbReference type="AlphaFoldDB" id="A0A833URW4"/>
<proteinExistence type="predicted"/>
<name>A0A833URW4_JUGRE</name>
<sequence>MPWQCSVFVIWVCEEPYAGTRDLIPDLNILPRNWVGIKEAFAFVAEELLALCLVIASLAEEFIGLFLLQNLGCLDCLLSRKGNSFLVITELYIRSGDSQIFMMMRMIGPL</sequence>
<evidence type="ECO:0000313" key="1">
    <source>
        <dbReference type="EMBL" id="KAF5457049.1"/>
    </source>
</evidence>
<comment type="caution">
    <text evidence="1">The sequence shown here is derived from an EMBL/GenBank/DDBJ whole genome shotgun (WGS) entry which is preliminary data.</text>
</comment>
<dbReference type="Gramene" id="Jr10_01220_p2">
    <property type="protein sequence ID" value="cds.Jr10_01220_p2"/>
    <property type="gene ID" value="Jr10_01220"/>
</dbReference>
<gene>
    <name evidence="1" type="ORF">F2P56_021184</name>
</gene>
<reference evidence="1" key="2">
    <citation type="submission" date="2020-03" db="EMBL/GenBank/DDBJ databases">
        <title>Walnut 2.0.</title>
        <authorList>
            <person name="Marrano A."/>
            <person name="Britton M."/>
            <person name="Zimin A.V."/>
            <person name="Zaini P.A."/>
            <person name="Workman R."/>
            <person name="Puiu D."/>
            <person name="Bianco L."/>
            <person name="Allen B.J."/>
            <person name="Troggio M."/>
            <person name="Leslie C.A."/>
            <person name="Timp W."/>
            <person name="Dendekar A."/>
            <person name="Salzberg S.L."/>
            <person name="Neale D.B."/>
        </authorList>
    </citation>
    <scope>NUCLEOTIDE SEQUENCE</scope>
    <source>
        <tissue evidence="1">Leaves</tissue>
    </source>
</reference>